<dbReference type="AlphaFoldDB" id="A0A2M6WTR7"/>
<dbReference type="GO" id="GO:0004252">
    <property type="term" value="F:serine-type endopeptidase activity"/>
    <property type="evidence" value="ECO:0007669"/>
    <property type="project" value="InterPro"/>
</dbReference>
<dbReference type="InterPro" id="IPR051201">
    <property type="entry name" value="Chloro_Bact_Ser_Proteases"/>
</dbReference>
<gene>
    <name evidence="6" type="ORF">COT94_01735</name>
</gene>
<dbReference type="PANTHER" id="PTHR43343:SF3">
    <property type="entry name" value="PROTEASE DO-LIKE 8, CHLOROPLASTIC"/>
    <property type="match status" value="1"/>
</dbReference>
<dbReference type="InterPro" id="IPR036034">
    <property type="entry name" value="PDZ_sf"/>
</dbReference>
<evidence type="ECO:0000256" key="2">
    <source>
        <dbReference type="ARBA" id="ARBA00022670"/>
    </source>
</evidence>
<organism evidence="6 7">
    <name type="scientific">Candidatus Falkowbacteria bacterium CG10_big_fil_rev_8_21_14_0_10_37_14</name>
    <dbReference type="NCBI Taxonomy" id="1974561"/>
    <lineage>
        <taxon>Bacteria</taxon>
        <taxon>Candidatus Falkowiibacteriota</taxon>
    </lineage>
</organism>
<accession>A0A2M6WTR7</accession>
<dbReference type="SUPFAM" id="SSF50156">
    <property type="entry name" value="PDZ domain-like"/>
    <property type="match status" value="1"/>
</dbReference>
<sequence length="425" mass="45675">MFINKKNDVCFFGEAFSLLLLGKILMFADIKTVIVKNRKLLYNIKTGGFAINFKPMTKNYRNFLWLLTILVVASFGVWQWSKKTVSAEDLRFDEQTLTVQAIAKAMPSVVSINVYNDQEIILDTNGQVQKKIVKTYQGAGTGFLISADGLILTNKHVVGVATKTAQYQVVLSSGSKQNAQLIGIDPLNDLAVLRILGNQLPFLEIGSSKMMPLGTTVIAVGNVLGKYPNSVSKGIISGKGRALAAVTDGSSLVEDLDNILQTDANISSGHSGGPLINLKGQVVGVNVATDKAGSAVGFAIPIDDAKPIINSVIKHGRVIRTRLGVRYIALTPQNAIKLEAIRDRGALIIKSEPGLMAIAPNSPAAKAGLTEGDIITEVNGIDVGDENSLSSLVQEYQPGDKLKLRVVRGFQTLFIEVILDEFIAN</sequence>
<feature type="transmembrane region" description="Helical" evidence="4">
    <location>
        <begin position="15"/>
        <end position="35"/>
    </location>
</feature>
<dbReference type="Gene3D" id="2.30.42.10">
    <property type="match status" value="1"/>
</dbReference>
<name>A0A2M6WTR7_9BACT</name>
<dbReference type="Gene3D" id="2.40.10.10">
    <property type="entry name" value="Trypsin-like serine proteases"/>
    <property type="match status" value="2"/>
</dbReference>
<dbReference type="SMART" id="SM00228">
    <property type="entry name" value="PDZ"/>
    <property type="match status" value="1"/>
</dbReference>
<dbReference type="SUPFAM" id="SSF50494">
    <property type="entry name" value="Trypsin-like serine proteases"/>
    <property type="match status" value="1"/>
</dbReference>
<dbReference type="GO" id="GO:0006508">
    <property type="term" value="P:proteolysis"/>
    <property type="evidence" value="ECO:0007669"/>
    <property type="project" value="UniProtKB-KW"/>
</dbReference>
<dbReference type="Pfam" id="PF17820">
    <property type="entry name" value="PDZ_6"/>
    <property type="match status" value="1"/>
</dbReference>
<comment type="similarity">
    <text evidence="1">Belongs to the peptidase S1C family.</text>
</comment>
<dbReference type="PRINTS" id="PR00834">
    <property type="entry name" value="PROTEASES2C"/>
</dbReference>
<keyword evidence="4" id="KW-0812">Transmembrane</keyword>
<dbReference type="InterPro" id="IPR001478">
    <property type="entry name" value="PDZ"/>
</dbReference>
<dbReference type="CDD" id="cd06779">
    <property type="entry name" value="cpPDZ_Deg_HtrA-like"/>
    <property type="match status" value="1"/>
</dbReference>
<reference evidence="7" key="1">
    <citation type="submission" date="2017-09" db="EMBL/GenBank/DDBJ databases">
        <title>Depth-based differentiation of microbial function through sediment-hosted aquifers and enrichment of novel symbionts in the deep terrestrial subsurface.</title>
        <authorList>
            <person name="Probst A.J."/>
            <person name="Ladd B."/>
            <person name="Jarett J.K."/>
            <person name="Geller-Mcgrath D.E."/>
            <person name="Sieber C.M.K."/>
            <person name="Emerson J.B."/>
            <person name="Anantharaman K."/>
            <person name="Thomas B.C."/>
            <person name="Malmstrom R."/>
            <person name="Stieglmeier M."/>
            <person name="Klingl A."/>
            <person name="Woyke T."/>
            <person name="Ryan C.M."/>
            <person name="Banfield J.F."/>
        </authorList>
    </citation>
    <scope>NUCLEOTIDE SEQUENCE [LARGE SCALE GENOMIC DNA]</scope>
</reference>
<dbReference type="Pfam" id="PF13365">
    <property type="entry name" value="Trypsin_2"/>
    <property type="match status" value="1"/>
</dbReference>
<evidence type="ECO:0000256" key="4">
    <source>
        <dbReference type="SAM" id="Phobius"/>
    </source>
</evidence>
<dbReference type="InterPro" id="IPR043504">
    <property type="entry name" value="Peptidase_S1_PA_chymotrypsin"/>
</dbReference>
<dbReference type="InterPro" id="IPR041489">
    <property type="entry name" value="PDZ_6"/>
</dbReference>
<evidence type="ECO:0000259" key="5">
    <source>
        <dbReference type="PROSITE" id="PS50106"/>
    </source>
</evidence>
<keyword evidence="2" id="KW-0645">Protease</keyword>
<dbReference type="InterPro" id="IPR001940">
    <property type="entry name" value="Peptidase_S1C"/>
</dbReference>
<evidence type="ECO:0000313" key="6">
    <source>
        <dbReference type="EMBL" id="PIT96167.1"/>
    </source>
</evidence>
<dbReference type="PROSITE" id="PS50106">
    <property type="entry name" value="PDZ"/>
    <property type="match status" value="1"/>
</dbReference>
<keyword evidence="4" id="KW-1133">Transmembrane helix</keyword>
<dbReference type="InterPro" id="IPR009003">
    <property type="entry name" value="Peptidase_S1_PA"/>
</dbReference>
<feature type="domain" description="PDZ" evidence="5">
    <location>
        <begin position="358"/>
        <end position="410"/>
    </location>
</feature>
<protein>
    <recommendedName>
        <fullName evidence="5">PDZ domain-containing protein</fullName>
    </recommendedName>
</protein>
<dbReference type="EMBL" id="PFAM01000012">
    <property type="protein sequence ID" value="PIT96167.1"/>
    <property type="molecule type" value="Genomic_DNA"/>
</dbReference>
<proteinExistence type="inferred from homology"/>
<evidence type="ECO:0000256" key="1">
    <source>
        <dbReference type="ARBA" id="ARBA00010541"/>
    </source>
</evidence>
<keyword evidence="3" id="KW-0378">Hydrolase</keyword>
<keyword evidence="4" id="KW-0472">Membrane</keyword>
<dbReference type="PANTHER" id="PTHR43343">
    <property type="entry name" value="PEPTIDASE S12"/>
    <property type="match status" value="1"/>
</dbReference>
<evidence type="ECO:0000313" key="7">
    <source>
        <dbReference type="Proteomes" id="UP000228533"/>
    </source>
</evidence>
<evidence type="ECO:0000256" key="3">
    <source>
        <dbReference type="ARBA" id="ARBA00022801"/>
    </source>
</evidence>
<feature type="transmembrane region" description="Helical" evidence="4">
    <location>
        <begin position="63"/>
        <end position="81"/>
    </location>
</feature>
<dbReference type="Proteomes" id="UP000228533">
    <property type="component" value="Unassembled WGS sequence"/>
</dbReference>
<comment type="caution">
    <text evidence="6">The sequence shown here is derived from an EMBL/GenBank/DDBJ whole genome shotgun (WGS) entry which is preliminary data.</text>
</comment>